<name>V2T2E1_9GAMM</name>
<dbReference type="AlphaFoldDB" id="V2T2E1"/>
<evidence type="ECO:0000259" key="2">
    <source>
        <dbReference type="Pfam" id="PF13612"/>
    </source>
</evidence>
<dbReference type="eggNOG" id="COG3039">
    <property type="taxonomic scope" value="Bacteria"/>
</dbReference>
<dbReference type="EMBL" id="AYER01000013">
    <property type="protein sequence ID" value="ESK36618.1"/>
    <property type="molecule type" value="Genomic_DNA"/>
</dbReference>
<evidence type="ECO:0000313" key="3">
    <source>
        <dbReference type="EMBL" id="ESK36618.1"/>
    </source>
</evidence>
<organism evidence="3 4">
    <name type="scientific">Acinetobacter nectaris CIP 110549</name>
    <dbReference type="NCBI Taxonomy" id="1392540"/>
    <lineage>
        <taxon>Bacteria</taxon>
        <taxon>Pseudomonadati</taxon>
        <taxon>Pseudomonadota</taxon>
        <taxon>Gammaproteobacteria</taxon>
        <taxon>Moraxellales</taxon>
        <taxon>Moraxellaceae</taxon>
        <taxon>Acinetobacter</taxon>
    </lineage>
</organism>
<evidence type="ECO:0000256" key="1">
    <source>
        <dbReference type="SAM" id="Phobius"/>
    </source>
</evidence>
<keyword evidence="1" id="KW-0472">Membrane</keyword>
<feature type="domain" description="Transposase DDE" evidence="2">
    <location>
        <begin position="3"/>
        <end position="70"/>
    </location>
</feature>
<keyword evidence="4" id="KW-1185">Reference proteome</keyword>
<protein>
    <recommendedName>
        <fullName evidence="2">Transposase DDE domain-containing protein</fullName>
    </recommendedName>
</protein>
<keyword evidence="1" id="KW-1133">Transmembrane helix</keyword>
<dbReference type="Pfam" id="PF13612">
    <property type="entry name" value="DDE_Tnp_1_3"/>
    <property type="match status" value="1"/>
</dbReference>
<reference evidence="3 4" key="1">
    <citation type="submission" date="2013-10" db="EMBL/GenBank/DDBJ databases">
        <title>The Genome Sequence of Acinetobacter nectaris CIP 110549.</title>
        <authorList>
            <consortium name="The Broad Institute Genomics Platform"/>
            <consortium name="The Broad Institute Genome Sequencing Center for Infectious Disease"/>
            <person name="Cerqueira G."/>
            <person name="Feldgarden M."/>
            <person name="Courvalin P."/>
            <person name="Grillot-Courvalin C."/>
            <person name="Clermont D."/>
            <person name="Rocha E."/>
            <person name="Yoon E.-J."/>
            <person name="Nemec A."/>
            <person name="Young S.K."/>
            <person name="Zeng Q."/>
            <person name="Gargeya S."/>
            <person name="Fitzgerald M."/>
            <person name="Abouelleil A."/>
            <person name="Alvarado L."/>
            <person name="Berlin A.M."/>
            <person name="Chapman S.B."/>
            <person name="Gainer-Dewar J."/>
            <person name="Goldberg J."/>
            <person name="Gnerre S."/>
            <person name="Griggs A."/>
            <person name="Gujja S."/>
            <person name="Hansen M."/>
            <person name="Howarth C."/>
            <person name="Imamovic A."/>
            <person name="Ireland A."/>
            <person name="Larimer J."/>
            <person name="McCowan C."/>
            <person name="Murphy C."/>
            <person name="Pearson M."/>
            <person name="Poon T.W."/>
            <person name="Priest M."/>
            <person name="Roberts A."/>
            <person name="Saif S."/>
            <person name="Shea T."/>
            <person name="Sykes S."/>
            <person name="Wortman J."/>
            <person name="Nusbaum C."/>
            <person name="Birren B."/>
        </authorList>
    </citation>
    <scope>NUCLEOTIDE SEQUENCE [LARGE SCALE GENOMIC DNA]</scope>
    <source>
        <strain evidence="3 4">CIP 110549</strain>
    </source>
</reference>
<dbReference type="HOGENOM" id="CLU_073308_9_0_6"/>
<dbReference type="InterPro" id="IPR025668">
    <property type="entry name" value="Tnp_DDE_dom"/>
</dbReference>
<dbReference type="Proteomes" id="UP000023785">
    <property type="component" value="Unassembled WGS sequence"/>
</dbReference>
<gene>
    <name evidence="3" type="ORF">P256_02530</name>
</gene>
<proteinExistence type="predicted"/>
<dbReference type="STRING" id="1392540.P256_02530"/>
<feature type="transmembrane region" description="Helical" evidence="1">
    <location>
        <begin position="70"/>
        <end position="87"/>
    </location>
</feature>
<dbReference type="PATRIC" id="fig|1392540.3.peg.2439"/>
<keyword evidence="1" id="KW-0812">Transmembrane</keyword>
<comment type="caution">
    <text evidence="3">The sequence shown here is derived from an EMBL/GenBank/DDBJ whole genome shotgun (WGS) entry which is preliminary data.</text>
</comment>
<sequence>MTRGYLSKAKTEILASRGLRLITPKRRNMKQSKPITIDDKALLSKRGLIETVNDQLKNLHHIEHSRHRSVFNFMVNMMAAVVAYFLSPSKPKAQRIIQI</sequence>
<accession>V2T2E1</accession>
<evidence type="ECO:0000313" key="4">
    <source>
        <dbReference type="Proteomes" id="UP000023785"/>
    </source>
</evidence>